<proteinExistence type="predicted"/>
<reference evidence="1 2" key="1">
    <citation type="journal article" date="2019" name="Genome Biol. Evol.">
        <title>Insights into the evolution of the New World diploid cottons (Gossypium, subgenus Houzingenia) based on genome sequencing.</title>
        <authorList>
            <person name="Grover C.E."/>
            <person name="Arick M.A. 2nd"/>
            <person name="Thrash A."/>
            <person name="Conover J.L."/>
            <person name="Sanders W.S."/>
            <person name="Peterson D.G."/>
            <person name="Frelichowski J.E."/>
            <person name="Scheffler J.A."/>
            <person name="Scheffler B.E."/>
            <person name="Wendel J.F."/>
        </authorList>
    </citation>
    <scope>NUCLEOTIDE SEQUENCE [LARGE SCALE GENOMIC DNA]</scope>
    <source>
        <strain evidence="1">6</strain>
        <tissue evidence="1">Leaf</tissue>
    </source>
</reference>
<evidence type="ECO:0000313" key="2">
    <source>
        <dbReference type="Proteomes" id="UP000593575"/>
    </source>
</evidence>
<protein>
    <submittedName>
        <fullName evidence="1">Uncharacterized protein</fullName>
    </submittedName>
</protein>
<comment type="caution">
    <text evidence="1">The sequence shown here is derived from an EMBL/GenBank/DDBJ whole genome shotgun (WGS) entry which is preliminary data.</text>
</comment>
<keyword evidence="2" id="KW-1185">Reference proteome</keyword>
<organism evidence="1 2">
    <name type="scientific">Gossypium armourianum</name>
    <dbReference type="NCBI Taxonomy" id="34283"/>
    <lineage>
        <taxon>Eukaryota</taxon>
        <taxon>Viridiplantae</taxon>
        <taxon>Streptophyta</taxon>
        <taxon>Embryophyta</taxon>
        <taxon>Tracheophyta</taxon>
        <taxon>Spermatophyta</taxon>
        <taxon>Magnoliopsida</taxon>
        <taxon>eudicotyledons</taxon>
        <taxon>Gunneridae</taxon>
        <taxon>Pentapetalae</taxon>
        <taxon>rosids</taxon>
        <taxon>malvids</taxon>
        <taxon>Malvales</taxon>
        <taxon>Malvaceae</taxon>
        <taxon>Malvoideae</taxon>
        <taxon>Gossypium</taxon>
    </lineage>
</organism>
<dbReference type="EMBL" id="JABFAE010000011">
    <property type="protein sequence ID" value="MBA0841319.1"/>
    <property type="molecule type" value="Genomic_DNA"/>
</dbReference>
<name>A0A7J9K4W7_9ROSI</name>
<evidence type="ECO:0000313" key="1">
    <source>
        <dbReference type="EMBL" id="MBA0841319.1"/>
    </source>
</evidence>
<feature type="non-terminal residue" evidence="1">
    <location>
        <position position="1"/>
    </location>
</feature>
<accession>A0A7J9K4W7</accession>
<dbReference type="Proteomes" id="UP000593575">
    <property type="component" value="Unassembled WGS sequence"/>
</dbReference>
<feature type="non-terminal residue" evidence="1">
    <location>
        <position position="22"/>
    </location>
</feature>
<sequence>SLIELVPNKDKFEFSKPKEKGN</sequence>
<dbReference type="AlphaFoldDB" id="A0A7J9K4W7"/>
<gene>
    <name evidence="1" type="ORF">Goarm_003815</name>
</gene>